<feature type="transmembrane region" description="Helical" evidence="1">
    <location>
        <begin position="393"/>
        <end position="413"/>
    </location>
</feature>
<feature type="transmembrane region" description="Helical" evidence="1">
    <location>
        <begin position="509"/>
        <end position="528"/>
    </location>
</feature>
<dbReference type="PANTHER" id="PTHR31331:SF1">
    <property type="entry name" value="CYSTEINE RICH SECRETORY PROTEIN LCCL DOMAIN CONTAINING 2"/>
    <property type="match status" value="1"/>
</dbReference>
<feature type="transmembrane region" description="Helical" evidence="1">
    <location>
        <begin position="115"/>
        <end position="137"/>
    </location>
</feature>
<accession>A0A2B7YJ30</accession>
<gene>
    <name evidence="3" type="ORF">AJ80_03355</name>
</gene>
<dbReference type="InterPro" id="IPR004043">
    <property type="entry name" value="LCCL"/>
</dbReference>
<dbReference type="SUPFAM" id="SSF69848">
    <property type="entry name" value="LCCL domain"/>
    <property type="match status" value="1"/>
</dbReference>
<keyword evidence="4" id="KW-1185">Reference proteome</keyword>
<organism evidence="3 4">
    <name type="scientific">Polytolypa hystricis (strain UAMH7299)</name>
    <dbReference type="NCBI Taxonomy" id="1447883"/>
    <lineage>
        <taxon>Eukaryota</taxon>
        <taxon>Fungi</taxon>
        <taxon>Dikarya</taxon>
        <taxon>Ascomycota</taxon>
        <taxon>Pezizomycotina</taxon>
        <taxon>Eurotiomycetes</taxon>
        <taxon>Eurotiomycetidae</taxon>
        <taxon>Onygenales</taxon>
        <taxon>Onygenales incertae sedis</taxon>
        <taxon>Polytolypa</taxon>
    </lineage>
</organism>
<feature type="transmembrane region" description="Helical" evidence="1">
    <location>
        <begin position="311"/>
        <end position="344"/>
    </location>
</feature>
<sequence>MVITQSDRRQYELADLENGDGYTAVVPHAARQSFESTTPTTPAREEEEEAHLDFEVLEYPHWTYRILPSSIQRLVDKTAEWVQGPTPPRPFHITGIFESIQTAPSRLLQALVPKWRHQVCLAIAFYLLWLLLFVAILSRSGAPADIGGHGPPVKLSCTSRLWRSSSYCGLDGQDCLPFDNHTVAFTCPAECRDVMVLEPYTIGVEEINYQSLIVGGGSDDDASSSNDDEMIYRGDSFICAAAIHAGILSNRRGGCGVLSRVGERHNYQAVERNGLSSVGFNSSFPLSFTFIQGEGEESDGSNKCQDPRWKLLILTAIFTALISLFSTTPLSFFYPIFTIIYFQVSLASDPPPFANYPTGLSWSLERFLPAACVSVLIYKYCVRHTLHDMSAHFEKTIFWVGTCWIGALSSYTLDKMIPIQRLTPHDIAQQPGAIPALIIIITILLTIAAGQIYAFRIEGRLPRYLRVYTLFVLSLLIMVLIPGLNLRIHHYILALLLLPGTALQTRPSLLYQGFLVGLFINGIARWGFATILDTPAALRGDDGQLGSALPTILAPTALTVQNVSFTWSTPSAPAEGEEGWDGISVLVNDVERYRSVFGSDSGSGSDANETTSFTWTRLAQDEDLPEYFRFAYVKYLPLGGVTFGDYTKAGVWDGDGGWVHMEPGPSR</sequence>
<dbReference type="Pfam" id="PF03815">
    <property type="entry name" value="LCCL"/>
    <property type="match status" value="1"/>
</dbReference>
<feature type="transmembrane region" description="Helical" evidence="1">
    <location>
        <begin position="433"/>
        <end position="455"/>
    </location>
</feature>
<keyword evidence="1" id="KW-0812">Transmembrane</keyword>
<dbReference type="InterPro" id="IPR051957">
    <property type="entry name" value="CRISP-LCCL_domain"/>
</dbReference>
<dbReference type="PROSITE" id="PS50820">
    <property type="entry name" value="LCCL"/>
    <property type="match status" value="1"/>
</dbReference>
<dbReference type="AlphaFoldDB" id="A0A2B7YJ30"/>
<feature type="transmembrane region" description="Helical" evidence="1">
    <location>
        <begin position="467"/>
        <end position="489"/>
    </location>
</feature>
<evidence type="ECO:0000259" key="2">
    <source>
        <dbReference type="PROSITE" id="PS50820"/>
    </source>
</evidence>
<keyword evidence="1" id="KW-0472">Membrane</keyword>
<dbReference type="InterPro" id="IPR036609">
    <property type="entry name" value="LCCL_sf"/>
</dbReference>
<feature type="transmembrane region" description="Helical" evidence="1">
    <location>
        <begin position="364"/>
        <end position="381"/>
    </location>
</feature>
<keyword evidence="1" id="KW-1133">Transmembrane helix</keyword>
<protein>
    <recommendedName>
        <fullName evidence="2">LCCL domain-containing protein</fullName>
    </recommendedName>
</protein>
<evidence type="ECO:0000313" key="4">
    <source>
        <dbReference type="Proteomes" id="UP000224634"/>
    </source>
</evidence>
<dbReference type="EMBL" id="PDNA01000037">
    <property type="protein sequence ID" value="PGH21305.1"/>
    <property type="molecule type" value="Genomic_DNA"/>
</dbReference>
<proteinExistence type="predicted"/>
<dbReference type="PANTHER" id="PTHR31331">
    <property type="entry name" value="LCCL DOMAIN PROTEIN (AFU_ORTHOLOGUE AFUA_5G08630)"/>
    <property type="match status" value="1"/>
</dbReference>
<comment type="caution">
    <text evidence="3">The sequence shown here is derived from an EMBL/GenBank/DDBJ whole genome shotgun (WGS) entry which is preliminary data.</text>
</comment>
<dbReference type="Gene3D" id="2.170.130.20">
    <property type="entry name" value="LCCL-like domain"/>
    <property type="match status" value="1"/>
</dbReference>
<evidence type="ECO:0000313" key="3">
    <source>
        <dbReference type="EMBL" id="PGH21305.1"/>
    </source>
</evidence>
<reference evidence="3 4" key="1">
    <citation type="submission" date="2017-10" db="EMBL/GenBank/DDBJ databases">
        <title>Comparative genomics in systemic dimorphic fungi from Ajellomycetaceae.</title>
        <authorList>
            <person name="Munoz J.F."/>
            <person name="Mcewen J.G."/>
            <person name="Clay O.K."/>
            <person name="Cuomo C.A."/>
        </authorList>
    </citation>
    <scope>NUCLEOTIDE SEQUENCE [LARGE SCALE GENOMIC DNA]</scope>
    <source>
        <strain evidence="3 4">UAMH7299</strain>
    </source>
</reference>
<feature type="domain" description="LCCL" evidence="2">
    <location>
        <begin position="151"/>
        <end position="278"/>
    </location>
</feature>
<dbReference type="OrthoDB" id="441660at2759"/>
<evidence type="ECO:0000256" key="1">
    <source>
        <dbReference type="SAM" id="Phobius"/>
    </source>
</evidence>
<dbReference type="SMART" id="SM00603">
    <property type="entry name" value="LCCL"/>
    <property type="match status" value="1"/>
</dbReference>
<dbReference type="Proteomes" id="UP000224634">
    <property type="component" value="Unassembled WGS sequence"/>
</dbReference>
<name>A0A2B7YJ30_POLH7</name>